<proteinExistence type="predicted"/>
<dbReference type="EMBL" id="JYDI01000143">
    <property type="protein sequence ID" value="KRY50710.1"/>
    <property type="molecule type" value="Genomic_DNA"/>
</dbReference>
<accession>A0A0V1CNC0</accession>
<name>A0A0V1CNC0_TRIBR</name>
<feature type="non-terminal residue" evidence="1">
    <location>
        <position position="270"/>
    </location>
</feature>
<sequence>KRDYADKFWTKCEATHHHASIKVAVAGERAQFSFDVVFGAVVALRRLYVCICGRVSKTASSGMLLVNPFVSSIGGEAQENGFVSGTKITRYKYEKTPIDNIFVSNEERMTSLTAACFTCYHVTPTNVGEHHIRLERKAKSEWKFWIEVAQDELHRWRRRVKNFVTYCLRVHQESTAYRSLRVLFIALIPGEEVAKSNEDWYMPRTILPYASTSENTSSTLELLCLQGIEKNQRDEYHCKIVDEEPYGRHPLLFIGIVKQVLNILNVASLL</sequence>
<feature type="non-terminal residue" evidence="1">
    <location>
        <position position="1"/>
    </location>
</feature>
<organism evidence="1 2">
    <name type="scientific">Trichinella britovi</name>
    <name type="common">Parasitic roundworm</name>
    <dbReference type="NCBI Taxonomy" id="45882"/>
    <lineage>
        <taxon>Eukaryota</taxon>
        <taxon>Metazoa</taxon>
        <taxon>Ecdysozoa</taxon>
        <taxon>Nematoda</taxon>
        <taxon>Enoplea</taxon>
        <taxon>Dorylaimia</taxon>
        <taxon>Trichinellida</taxon>
        <taxon>Trichinellidae</taxon>
        <taxon>Trichinella</taxon>
    </lineage>
</organism>
<evidence type="ECO:0000313" key="1">
    <source>
        <dbReference type="EMBL" id="KRY50710.1"/>
    </source>
</evidence>
<dbReference type="AlphaFoldDB" id="A0A0V1CNC0"/>
<comment type="caution">
    <text evidence="1">The sequence shown here is derived from an EMBL/GenBank/DDBJ whole genome shotgun (WGS) entry which is preliminary data.</text>
</comment>
<protein>
    <submittedName>
        <fullName evidence="1">Uncharacterized protein</fullName>
    </submittedName>
</protein>
<evidence type="ECO:0000313" key="2">
    <source>
        <dbReference type="Proteomes" id="UP000054653"/>
    </source>
</evidence>
<keyword evidence="2" id="KW-1185">Reference proteome</keyword>
<dbReference type="Proteomes" id="UP000054653">
    <property type="component" value="Unassembled WGS sequence"/>
</dbReference>
<gene>
    <name evidence="1" type="ORF">T03_2099</name>
</gene>
<reference evidence="1 2" key="1">
    <citation type="submission" date="2015-01" db="EMBL/GenBank/DDBJ databases">
        <title>Evolution of Trichinella species and genotypes.</title>
        <authorList>
            <person name="Korhonen P.K."/>
            <person name="Edoardo P."/>
            <person name="Giuseppe L.R."/>
            <person name="Gasser R.B."/>
        </authorList>
    </citation>
    <scope>NUCLEOTIDE SEQUENCE [LARGE SCALE GENOMIC DNA]</scope>
    <source>
        <strain evidence="1">ISS120</strain>
    </source>
</reference>